<evidence type="ECO:0000313" key="3">
    <source>
        <dbReference type="Proteomes" id="UP000016617"/>
    </source>
</evidence>
<name>U2IW01_9STRE</name>
<keyword evidence="1" id="KW-0472">Membrane</keyword>
<keyword evidence="1" id="KW-1133">Transmembrane helix</keyword>
<evidence type="ECO:0000256" key="1">
    <source>
        <dbReference type="SAM" id="Phobius"/>
    </source>
</evidence>
<dbReference type="HOGENOM" id="CLU_3240443_0_0_9"/>
<comment type="caution">
    <text evidence="2">The sequence shown here is derived from an EMBL/GenBank/DDBJ whole genome shotgun (WGS) entry which is preliminary data.</text>
</comment>
<feature type="transmembrane region" description="Helical" evidence="1">
    <location>
        <begin position="21"/>
        <end position="40"/>
    </location>
</feature>
<organism evidence="2 3">
    <name type="scientific">Streptococcus sobrinus W1703</name>
    <dbReference type="NCBI Taxonomy" id="1227275"/>
    <lineage>
        <taxon>Bacteria</taxon>
        <taxon>Bacillati</taxon>
        <taxon>Bacillota</taxon>
        <taxon>Bacilli</taxon>
        <taxon>Lactobacillales</taxon>
        <taxon>Streptococcaceae</taxon>
        <taxon>Streptococcus</taxon>
    </lineage>
</organism>
<keyword evidence="1" id="KW-0812">Transmembrane</keyword>
<reference evidence="2 3" key="1">
    <citation type="submission" date="2013-06" db="EMBL/GenBank/DDBJ databases">
        <authorList>
            <person name="Weinstock G."/>
            <person name="Sodergren E."/>
            <person name="Lobos E.A."/>
            <person name="Fulton L."/>
            <person name="Fulton R."/>
            <person name="Courtney L."/>
            <person name="Fronick C."/>
            <person name="O'Laughlin M."/>
            <person name="Godfrey J."/>
            <person name="Wilson R.M."/>
            <person name="Miner T."/>
            <person name="Farmer C."/>
            <person name="Delehaunty K."/>
            <person name="Cordes M."/>
            <person name="Minx P."/>
            <person name="Tomlinson C."/>
            <person name="Chen J."/>
            <person name="Wollam A."/>
            <person name="Pepin K.H."/>
            <person name="Bhonagiri V."/>
            <person name="Zhang X."/>
            <person name="Warren W."/>
            <person name="Mitreva M."/>
            <person name="Mardis E.R."/>
            <person name="Wilson R.K."/>
        </authorList>
    </citation>
    <scope>NUCLEOTIDE SEQUENCE [LARGE SCALE GENOMIC DNA]</scope>
    <source>
        <strain evidence="2 3">W1703</strain>
    </source>
</reference>
<sequence>MGYASGFFQIIFTYYSRSIKAKSYIFSVSICTIWMVIFFLSHH</sequence>
<accession>U2IW01</accession>
<dbReference type="Proteomes" id="UP000016617">
    <property type="component" value="Unassembled WGS sequence"/>
</dbReference>
<evidence type="ECO:0000313" key="2">
    <source>
        <dbReference type="EMBL" id="ERJ78126.1"/>
    </source>
</evidence>
<protein>
    <submittedName>
        <fullName evidence="2">Uncharacterized protein</fullName>
    </submittedName>
</protein>
<gene>
    <name evidence="2" type="ORF">HMPREF1557_00389</name>
</gene>
<dbReference type="AlphaFoldDB" id="U2IW01"/>
<dbReference type="EMBL" id="AWVA01000020">
    <property type="protein sequence ID" value="ERJ78126.1"/>
    <property type="molecule type" value="Genomic_DNA"/>
</dbReference>
<proteinExistence type="predicted"/>